<evidence type="ECO:0000313" key="3">
    <source>
        <dbReference type="EMBL" id="TMQ57583.1"/>
    </source>
</evidence>
<comment type="caution">
    <text evidence="3">The sequence shown here is derived from an EMBL/GenBank/DDBJ whole genome shotgun (WGS) entry which is preliminary data.</text>
</comment>
<feature type="domain" description="CAAX prenyl protease 2/Lysostaphin resistance protein A-like" evidence="2">
    <location>
        <begin position="199"/>
        <end position="290"/>
    </location>
</feature>
<keyword evidence="1" id="KW-0812">Transmembrane</keyword>
<sequence length="300" mass="32836">MSAYGTQIGEKPTSSIVVSLIAWLAILPASPFAAILFRVALHADPPGWLPLLNLGASAGLLAVAHALPRLRPLRGYLRSMALLVLGYLLLFQVESTGMWRAWLAHAPTWQFVFADSLLELIPCLFLAASLIGSGLTRRDLFLVRGDLSAQCPMPFRAPRVSWAWFGPFLVFFLAGPLLLQLMVTVRPDPHLLQRALKGLPLALAFSVFNAAQEEFRFRSVLLARLVPVVGASQALWITSARFGLGHWFGHPSGPTGVVMAGFAGFLWGKSMMDTRGFTWAWIIHGFMDLVIFTLLLMSGG</sequence>
<feature type="transmembrane region" description="Helical" evidence="1">
    <location>
        <begin position="162"/>
        <end position="185"/>
    </location>
</feature>
<accession>A0A538T1U1</accession>
<feature type="transmembrane region" description="Helical" evidence="1">
    <location>
        <begin position="248"/>
        <end position="267"/>
    </location>
</feature>
<evidence type="ECO:0000313" key="4">
    <source>
        <dbReference type="Proteomes" id="UP000316852"/>
    </source>
</evidence>
<protein>
    <submittedName>
        <fullName evidence="3">CPBP family intramembrane metalloprotease</fullName>
    </submittedName>
</protein>
<dbReference type="GO" id="GO:0006508">
    <property type="term" value="P:proteolysis"/>
    <property type="evidence" value="ECO:0007669"/>
    <property type="project" value="UniProtKB-KW"/>
</dbReference>
<feature type="transmembrane region" description="Helical" evidence="1">
    <location>
        <begin position="279"/>
        <end position="297"/>
    </location>
</feature>
<gene>
    <name evidence="3" type="ORF">E6K76_10090</name>
</gene>
<dbReference type="EMBL" id="VBOW01000060">
    <property type="protein sequence ID" value="TMQ57583.1"/>
    <property type="molecule type" value="Genomic_DNA"/>
</dbReference>
<dbReference type="Proteomes" id="UP000316852">
    <property type="component" value="Unassembled WGS sequence"/>
</dbReference>
<feature type="transmembrane region" description="Helical" evidence="1">
    <location>
        <begin position="75"/>
        <end position="93"/>
    </location>
</feature>
<dbReference type="AlphaFoldDB" id="A0A538T1U1"/>
<evidence type="ECO:0000259" key="2">
    <source>
        <dbReference type="Pfam" id="PF02517"/>
    </source>
</evidence>
<dbReference type="InterPro" id="IPR003675">
    <property type="entry name" value="Rce1/LyrA-like_dom"/>
</dbReference>
<keyword evidence="3" id="KW-0645">Protease</keyword>
<evidence type="ECO:0000256" key="1">
    <source>
        <dbReference type="SAM" id="Phobius"/>
    </source>
</evidence>
<reference evidence="3 4" key="1">
    <citation type="journal article" date="2019" name="Nat. Microbiol.">
        <title>Mediterranean grassland soil C-N compound turnover is dependent on rainfall and depth, and is mediated by genomically divergent microorganisms.</title>
        <authorList>
            <person name="Diamond S."/>
            <person name="Andeer P.F."/>
            <person name="Li Z."/>
            <person name="Crits-Christoph A."/>
            <person name="Burstein D."/>
            <person name="Anantharaman K."/>
            <person name="Lane K.R."/>
            <person name="Thomas B.C."/>
            <person name="Pan C."/>
            <person name="Northen T.R."/>
            <person name="Banfield J.F."/>
        </authorList>
    </citation>
    <scope>NUCLEOTIDE SEQUENCE [LARGE SCALE GENOMIC DNA]</scope>
    <source>
        <strain evidence="3">WS_6</strain>
    </source>
</reference>
<proteinExistence type="predicted"/>
<keyword evidence="3" id="KW-0482">Metalloprotease</keyword>
<dbReference type="GO" id="GO:0008237">
    <property type="term" value="F:metallopeptidase activity"/>
    <property type="evidence" value="ECO:0007669"/>
    <property type="project" value="UniProtKB-KW"/>
</dbReference>
<dbReference type="GO" id="GO:0080120">
    <property type="term" value="P:CAAX-box protein maturation"/>
    <property type="evidence" value="ECO:0007669"/>
    <property type="project" value="UniProtKB-ARBA"/>
</dbReference>
<keyword evidence="1" id="KW-0472">Membrane</keyword>
<keyword evidence="1" id="KW-1133">Transmembrane helix</keyword>
<dbReference type="Pfam" id="PF02517">
    <property type="entry name" value="Rce1-like"/>
    <property type="match status" value="1"/>
</dbReference>
<feature type="transmembrane region" description="Helical" evidence="1">
    <location>
        <begin position="20"/>
        <end position="41"/>
    </location>
</feature>
<feature type="transmembrane region" description="Helical" evidence="1">
    <location>
        <begin position="47"/>
        <end position="68"/>
    </location>
</feature>
<feature type="transmembrane region" description="Helical" evidence="1">
    <location>
        <begin position="113"/>
        <end position="135"/>
    </location>
</feature>
<keyword evidence="3" id="KW-0378">Hydrolase</keyword>
<organism evidence="3 4">
    <name type="scientific">Eiseniibacteriota bacterium</name>
    <dbReference type="NCBI Taxonomy" id="2212470"/>
    <lineage>
        <taxon>Bacteria</taxon>
        <taxon>Candidatus Eiseniibacteriota</taxon>
    </lineage>
</organism>
<dbReference type="GO" id="GO:0004175">
    <property type="term" value="F:endopeptidase activity"/>
    <property type="evidence" value="ECO:0007669"/>
    <property type="project" value="UniProtKB-ARBA"/>
</dbReference>
<name>A0A538T1U1_UNCEI</name>